<evidence type="ECO:0000313" key="4">
    <source>
        <dbReference type="EMBL" id="GGC13139.1"/>
    </source>
</evidence>
<dbReference type="GO" id="GO:0000160">
    <property type="term" value="P:phosphorelay signal transduction system"/>
    <property type="evidence" value="ECO:0007669"/>
    <property type="project" value="InterPro"/>
</dbReference>
<dbReference type="Proteomes" id="UP000620266">
    <property type="component" value="Unassembled WGS sequence"/>
</dbReference>
<evidence type="ECO:0000256" key="2">
    <source>
        <dbReference type="PROSITE-ProRule" id="PRU00169"/>
    </source>
</evidence>
<organism evidence="4 5">
    <name type="scientific">Oxalicibacterium flavum</name>
    <dbReference type="NCBI Taxonomy" id="179467"/>
    <lineage>
        <taxon>Bacteria</taxon>
        <taxon>Pseudomonadati</taxon>
        <taxon>Pseudomonadota</taxon>
        <taxon>Betaproteobacteria</taxon>
        <taxon>Burkholderiales</taxon>
        <taxon>Oxalobacteraceae</taxon>
        <taxon>Oxalicibacterium</taxon>
    </lineage>
</organism>
<dbReference type="SUPFAM" id="SSF52172">
    <property type="entry name" value="CheY-like"/>
    <property type="match status" value="1"/>
</dbReference>
<sequence length="123" mass="13613">MKTVLIVDDERDAVDVLSLMLEMNSFEVMVAYDGAQATGMIETRRPDLILSDFMMPELDGAALCERMKSDPDTAHIPFILMTAAIKPLDEIPADSVIKKPVELGVLLDTFAYFLQRGGTARYA</sequence>
<dbReference type="PANTHER" id="PTHR44591">
    <property type="entry name" value="STRESS RESPONSE REGULATOR PROTEIN 1"/>
    <property type="match status" value="1"/>
</dbReference>
<dbReference type="SMART" id="SM00448">
    <property type="entry name" value="REC"/>
    <property type="match status" value="1"/>
</dbReference>
<evidence type="ECO:0000259" key="3">
    <source>
        <dbReference type="PROSITE" id="PS50110"/>
    </source>
</evidence>
<feature type="domain" description="Response regulatory" evidence="3">
    <location>
        <begin position="3"/>
        <end position="114"/>
    </location>
</feature>
<proteinExistence type="predicted"/>
<protein>
    <recommendedName>
        <fullName evidence="3">Response regulatory domain-containing protein</fullName>
    </recommendedName>
</protein>
<name>A0A8J2XYL1_9BURK</name>
<reference evidence="4" key="1">
    <citation type="journal article" date="2014" name="Int. J. Syst. Evol. Microbiol.">
        <title>Complete genome sequence of Corynebacterium casei LMG S-19264T (=DSM 44701T), isolated from a smear-ripened cheese.</title>
        <authorList>
            <consortium name="US DOE Joint Genome Institute (JGI-PGF)"/>
            <person name="Walter F."/>
            <person name="Albersmeier A."/>
            <person name="Kalinowski J."/>
            <person name="Ruckert C."/>
        </authorList>
    </citation>
    <scope>NUCLEOTIDE SEQUENCE</scope>
    <source>
        <strain evidence="4">CCM 7086</strain>
    </source>
</reference>
<dbReference type="Gene3D" id="3.40.50.2300">
    <property type="match status" value="1"/>
</dbReference>
<dbReference type="PANTHER" id="PTHR44591:SF3">
    <property type="entry name" value="RESPONSE REGULATORY DOMAIN-CONTAINING PROTEIN"/>
    <property type="match status" value="1"/>
</dbReference>
<keyword evidence="5" id="KW-1185">Reference proteome</keyword>
<dbReference type="InterPro" id="IPR001789">
    <property type="entry name" value="Sig_transdc_resp-reg_receiver"/>
</dbReference>
<dbReference type="InterPro" id="IPR050595">
    <property type="entry name" value="Bact_response_regulator"/>
</dbReference>
<keyword evidence="1 2" id="KW-0597">Phosphoprotein</keyword>
<feature type="modified residue" description="4-aspartylphosphate" evidence="2">
    <location>
        <position position="52"/>
    </location>
</feature>
<dbReference type="InterPro" id="IPR011006">
    <property type="entry name" value="CheY-like_superfamily"/>
</dbReference>
<dbReference type="AlphaFoldDB" id="A0A8J2XYL1"/>
<dbReference type="PROSITE" id="PS50110">
    <property type="entry name" value="RESPONSE_REGULATORY"/>
    <property type="match status" value="1"/>
</dbReference>
<dbReference type="Pfam" id="PF00072">
    <property type="entry name" value="Response_reg"/>
    <property type="match status" value="1"/>
</dbReference>
<evidence type="ECO:0000313" key="5">
    <source>
        <dbReference type="Proteomes" id="UP000620266"/>
    </source>
</evidence>
<evidence type="ECO:0000256" key="1">
    <source>
        <dbReference type="ARBA" id="ARBA00022553"/>
    </source>
</evidence>
<reference evidence="4" key="2">
    <citation type="submission" date="2020-09" db="EMBL/GenBank/DDBJ databases">
        <authorList>
            <person name="Sun Q."/>
            <person name="Sedlacek I."/>
        </authorList>
    </citation>
    <scope>NUCLEOTIDE SEQUENCE</scope>
    <source>
        <strain evidence="4">CCM 7086</strain>
    </source>
</reference>
<comment type="caution">
    <text evidence="4">The sequence shown here is derived from an EMBL/GenBank/DDBJ whole genome shotgun (WGS) entry which is preliminary data.</text>
</comment>
<accession>A0A8J2XYL1</accession>
<dbReference type="EMBL" id="BMCG01000004">
    <property type="protein sequence ID" value="GGC13139.1"/>
    <property type="molecule type" value="Genomic_DNA"/>
</dbReference>
<gene>
    <name evidence="4" type="ORF">GCM10007205_22540</name>
</gene>
<dbReference type="RefSeq" id="WP_188396351.1">
    <property type="nucleotide sequence ID" value="NZ_BMCG01000004.1"/>
</dbReference>